<reference evidence="3" key="1">
    <citation type="submission" date="2019-12" db="UniProtKB">
        <authorList>
            <consortium name="WormBaseParasite"/>
        </authorList>
    </citation>
    <scope>IDENTIFICATION</scope>
</reference>
<dbReference type="InterPro" id="IPR050951">
    <property type="entry name" value="Retrovirus_Pol_polyprotein"/>
</dbReference>
<dbReference type="PANTHER" id="PTHR37984:SF5">
    <property type="entry name" value="PROTEIN NYNRIN-LIKE"/>
    <property type="match status" value="1"/>
</dbReference>
<dbReference type="InterPro" id="IPR001584">
    <property type="entry name" value="Integrase_cat-core"/>
</dbReference>
<dbReference type="SUPFAM" id="SSF53098">
    <property type="entry name" value="Ribonuclease H-like"/>
    <property type="match status" value="1"/>
</dbReference>
<accession>A0A5S6QU78</accession>
<dbReference type="Proteomes" id="UP000046395">
    <property type="component" value="Unassembled WGS sequence"/>
</dbReference>
<keyword evidence="2" id="KW-1185">Reference proteome</keyword>
<dbReference type="STRING" id="70415.A0A5S6QU78"/>
<proteinExistence type="predicted"/>
<dbReference type="GO" id="GO:0015074">
    <property type="term" value="P:DNA integration"/>
    <property type="evidence" value="ECO:0007669"/>
    <property type="project" value="InterPro"/>
</dbReference>
<dbReference type="GO" id="GO:0003676">
    <property type="term" value="F:nucleic acid binding"/>
    <property type="evidence" value="ECO:0007669"/>
    <property type="project" value="InterPro"/>
</dbReference>
<dbReference type="PANTHER" id="PTHR37984">
    <property type="entry name" value="PROTEIN CBG26694"/>
    <property type="match status" value="1"/>
</dbReference>
<name>A0A5S6QU78_TRIMR</name>
<evidence type="ECO:0000259" key="1">
    <source>
        <dbReference type="PROSITE" id="PS50994"/>
    </source>
</evidence>
<feature type="domain" description="Integrase catalytic" evidence="1">
    <location>
        <begin position="1"/>
        <end position="111"/>
    </location>
</feature>
<dbReference type="InterPro" id="IPR036397">
    <property type="entry name" value="RNaseH_sf"/>
</dbReference>
<protein>
    <submittedName>
        <fullName evidence="3">Integrase catalytic domain-containing protein</fullName>
    </submittedName>
</protein>
<dbReference type="WBParaSite" id="TMUE_3000010775.1">
    <property type="protein sequence ID" value="TMUE_3000010775.1"/>
    <property type="gene ID" value="WBGene00301085"/>
</dbReference>
<dbReference type="AlphaFoldDB" id="A0A5S6QU78"/>
<evidence type="ECO:0000313" key="2">
    <source>
        <dbReference type="Proteomes" id="UP000046395"/>
    </source>
</evidence>
<sequence>MLQVPKVQQRVGIDVTHCGGDLFLTMINCGPSRFSIWRPLNQSCGAEIVRHLESVFYERGAPEELLANNDTAFRSHEIARLAKGWGTHILFRCASAPSGNGITEQCHRTIKVTAARTRCTVREAVYRYNLMPRDNCSASTAPINMVYRYIARDWEEALTDRAERDTRCPYFVGEAVWIKPHASRCTTR</sequence>
<dbReference type="InterPro" id="IPR012337">
    <property type="entry name" value="RNaseH-like_sf"/>
</dbReference>
<organism evidence="2 3">
    <name type="scientific">Trichuris muris</name>
    <name type="common">Mouse whipworm</name>
    <dbReference type="NCBI Taxonomy" id="70415"/>
    <lineage>
        <taxon>Eukaryota</taxon>
        <taxon>Metazoa</taxon>
        <taxon>Ecdysozoa</taxon>
        <taxon>Nematoda</taxon>
        <taxon>Enoplea</taxon>
        <taxon>Dorylaimia</taxon>
        <taxon>Trichinellida</taxon>
        <taxon>Trichuridae</taxon>
        <taxon>Trichuris</taxon>
    </lineage>
</organism>
<dbReference type="PROSITE" id="PS50994">
    <property type="entry name" value="INTEGRASE"/>
    <property type="match status" value="1"/>
</dbReference>
<evidence type="ECO:0000313" key="3">
    <source>
        <dbReference type="WBParaSite" id="TMUE_3000010775.1"/>
    </source>
</evidence>
<dbReference type="Gene3D" id="3.30.420.10">
    <property type="entry name" value="Ribonuclease H-like superfamily/Ribonuclease H"/>
    <property type="match status" value="1"/>
</dbReference>